<dbReference type="AlphaFoldDB" id="C2KJF3"/>
<reference evidence="2 3" key="1">
    <citation type="submission" date="2009-04" db="EMBL/GenBank/DDBJ databases">
        <authorList>
            <person name="Qin X."/>
            <person name="Bachman B."/>
            <person name="Battles P."/>
            <person name="Bell A."/>
            <person name="Bess C."/>
            <person name="Bickham C."/>
            <person name="Chaboub L."/>
            <person name="Chen D."/>
            <person name="Coyle M."/>
            <person name="Deiros D.R."/>
            <person name="Dinh H."/>
            <person name="Forbes L."/>
            <person name="Fowler G."/>
            <person name="Francisco L."/>
            <person name="Fu Q."/>
            <person name="Gubbala S."/>
            <person name="Hale W."/>
            <person name="Han Y."/>
            <person name="Hemphill L."/>
            <person name="Highlander S.K."/>
            <person name="Hirani K."/>
            <person name="Hogues M."/>
            <person name="Jackson L."/>
            <person name="Jakkamsetti A."/>
            <person name="Javaid M."/>
            <person name="Jiang H."/>
            <person name="Korchina V."/>
            <person name="Kovar C."/>
            <person name="Lara F."/>
            <person name="Lee S."/>
            <person name="Mata R."/>
            <person name="Mathew T."/>
            <person name="Moen C."/>
            <person name="Morales K."/>
            <person name="Munidasa M."/>
            <person name="Nazareth L."/>
            <person name="Ngo R."/>
            <person name="Nguyen L."/>
            <person name="Okwuonu G."/>
            <person name="Ongeri F."/>
            <person name="Patil S."/>
            <person name="Petrosino J."/>
            <person name="Pham C."/>
            <person name="Pham P."/>
            <person name="Pu L.-L."/>
            <person name="Puazo M."/>
            <person name="Raj R."/>
            <person name="Reid J."/>
            <person name="Rouhana J."/>
            <person name="Saada N."/>
            <person name="Shang Y."/>
            <person name="Simmons D."/>
            <person name="Thornton R."/>
            <person name="Warren J."/>
            <person name="Weissenberger G."/>
            <person name="Zhang J."/>
            <person name="Zhang L."/>
            <person name="Zhou C."/>
            <person name="Zhu D."/>
            <person name="Muzny D."/>
            <person name="Worley K."/>
            <person name="Gibbs R."/>
        </authorList>
    </citation>
    <scope>NUCLEOTIDE SEQUENCE [LARGE SCALE GENOMIC DNA]</scope>
    <source>
        <strain evidence="2 3">ATCC 19254</strain>
    </source>
</reference>
<dbReference type="PROSITE" id="PS51750">
    <property type="entry name" value="BRO_N"/>
    <property type="match status" value="1"/>
</dbReference>
<accession>C2KJF3</accession>
<sequence length="268" mass="30455">MRKGIYMSLEVQVFDNLKVKEENGQVLFDAESAAIGLGITDEKSGLTYVRWNRVNKYLFATSGENVKRGDFITEPQFYKLAIKANNETAEKFQDWVTSEVLPAIRQHGAYLTDQKIEEVLTNPDTIIRLATELKEERQAKLVLKQQNSVLLQQNNELKPKADYVDSILANKSLVTITFIAKDYGMSGTAMNKLLHDLGVQYNQSGIWLLYAKHQKKGWTQSETHEVTRKDGTKKIVANTKWTQKGRLGLYDLLKANGYLPLIEQDIPA</sequence>
<dbReference type="InterPro" id="IPR003497">
    <property type="entry name" value="BRO_N_domain"/>
</dbReference>
<organism evidence="2 3">
    <name type="scientific">Leuconostoc mesenteroides subsp. cremoris ATCC 19254</name>
    <dbReference type="NCBI Taxonomy" id="586220"/>
    <lineage>
        <taxon>Bacteria</taxon>
        <taxon>Bacillati</taxon>
        <taxon>Bacillota</taxon>
        <taxon>Bacilli</taxon>
        <taxon>Lactobacillales</taxon>
        <taxon>Lactobacillaceae</taxon>
        <taxon>Leuconostoc</taxon>
    </lineage>
</organism>
<gene>
    <name evidence="2" type="ORF">HMPREF0555_0769</name>
</gene>
<dbReference type="HOGENOM" id="CLU_046670_0_1_9"/>
<dbReference type="Proteomes" id="UP000004283">
    <property type="component" value="Unassembled WGS sequence"/>
</dbReference>
<dbReference type="Pfam" id="PF02498">
    <property type="entry name" value="Bro-N"/>
    <property type="match status" value="1"/>
</dbReference>
<name>C2KJF3_LEUMC</name>
<dbReference type="EMBL" id="ACKV01000035">
    <property type="protein sequence ID" value="EEJ42690.1"/>
    <property type="molecule type" value="Genomic_DNA"/>
</dbReference>
<protein>
    <submittedName>
        <fullName evidence="2">BRO family, N-terminal domain protein</fullName>
    </submittedName>
</protein>
<comment type="caution">
    <text evidence="2">The sequence shown here is derived from an EMBL/GenBank/DDBJ whole genome shotgun (WGS) entry which is preliminary data.</text>
</comment>
<evidence type="ECO:0000313" key="3">
    <source>
        <dbReference type="Proteomes" id="UP000004283"/>
    </source>
</evidence>
<feature type="domain" description="Bro-N" evidence="1">
    <location>
        <begin position="8"/>
        <end position="108"/>
    </location>
</feature>
<proteinExistence type="predicted"/>
<evidence type="ECO:0000313" key="2">
    <source>
        <dbReference type="EMBL" id="EEJ42690.1"/>
    </source>
</evidence>
<evidence type="ECO:0000259" key="1">
    <source>
        <dbReference type="PROSITE" id="PS51750"/>
    </source>
</evidence>
<dbReference type="GO" id="GO:0003677">
    <property type="term" value="F:DNA binding"/>
    <property type="evidence" value="ECO:0007669"/>
    <property type="project" value="InterPro"/>
</dbReference>
<dbReference type="SMART" id="SM01040">
    <property type="entry name" value="Bro-N"/>
    <property type="match status" value="1"/>
</dbReference>
<dbReference type="InterPro" id="IPR005039">
    <property type="entry name" value="Ant_C"/>
</dbReference>
<dbReference type="Pfam" id="PF03374">
    <property type="entry name" value="ANT"/>
    <property type="match status" value="1"/>
</dbReference>